<reference evidence="1" key="1">
    <citation type="submission" date="2014-11" db="EMBL/GenBank/DDBJ databases">
        <authorList>
            <person name="Amaro Gonzalez C."/>
        </authorList>
    </citation>
    <scope>NUCLEOTIDE SEQUENCE</scope>
</reference>
<accession>A0A0E9TAU1</accession>
<dbReference type="AlphaFoldDB" id="A0A0E9TAU1"/>
<sequence>MIFMIFLLYYSYYRSQSATMTLHLISPVMV</sequence>
<dbReference type="EMBL" id="GBXM01058025">
    <property type="protein sequence ID" value="JAH50552.1"/>
    <property type="molecule type" value="Transcribed_RNA"/>
</dbReference>
<proteinExistence type="predicted"/>
<evidence type="ECO:0000313" key="1">
    <source>
        <dbReference type="EMBL" id="JAH50552.1"/>
    </source>
</evidence>
<name>A0A0E9TAU1_ANGAN</name>
<protein>
    <submittedName>
        <fullName evidence="1">Uncharacterized protein</fullName>
    </submittedName>
</protein>
<organism evidence="1">
    <name type="scientific">Anguilla anguilla</name>
    <name type="common">European freshwater eel</name>
    <name type="synonym">Muraena anguilla</name>
    <dbReference type="NCBI Taxonomy" id="7936"/>
    <lineage>
        <taxon>Eukaryota</taxon>
        <taxon>Metazoa</taxon>
        <taxon>Chordata</taxon>
        <taxon>Craniata</taxon>
        <taxon>Vertebrata</taxon>
        <taxon>Euteleostomi</taxon>
        <taxon>Actinopterygii</taxon>
        <taxon>Neopterygii</taxon>
        <taxon>Teleostei</taxon>
        <taxon>Anguilliformes</taxon>
        <taxon>Anguillidae</taxon>
        <taxon>Anguilla</taxon>
    </lineage>
</organism>
<reference evidence="1" key="2">
    <citation type="journal article" date="2015" name="Fish Shellfish Immunol.">
        <title>Early steps in the European eel (Anguilla anguilla)-Vibrio vulnificus interaction in the gills: Role of the RtxA13 toxin.</title>
        <authorList>
            <person name="Callol A."/>
            <person name="Pajuelo D."/>
            <person name="Ebbesson L."/>
            <person name="Teles M."/>
            <person name="MacKenzie S."/>
            <person name="Amaro C."/>
        </authorList>
    </citation>
    <scope>NUCLEOTIDE SEQUENCE</scope>
</reference>